<evidence type="ECO:0000256" key="24">
    <source>
        <dbReference type="SAM" id="Phobius"/>
    </source>
</evidence>
<dbReference type="InterPro" id="IPR000858">
    <property type="entry name" value="S_locus_glycoprot_dom"/>
</dbReference>
<feature type="domain" description="Protein kinase" evidence="26">
    <location>
        <begin position="531"/>
        <end position="811"/>
    </location>
</feature>
<evidence type="ECO:0000256" key="18">
    <source>
        <dbReference type="ARBA" id="ARBA00023170"/>
    </source>
</evidence>
<keyword evidence="19" id="KW-0325">Glycoprotein</keyword>
<dbReference type="GO" id="GO:0048544">
    <property type="term" value="P:recognition of pollen"/>
    <property type="evidence" value="ECO:0007669"/>
    <property type="project" value="InterPro"/>
</dbReference>
<keyword evidence="7 24" id="KW-0812">Transmembrane</keyword>
<dbReference type="EC" id="2.7.11.1" evidence="22"/>
<organism evidence="28">
    <name type="scientific">Anthurium amnicola</name>
    <dbReference type="NCBI Taxonomy" id="1678845"/>
    <lineage>
        <taxon>Eukaryota</taxon>
        <taxon>Viridiplantae</taxon>
        <taxon>Streptophyta</taxon>
        <taxon>Embryophyta</taxon>
        <taxon>Tracheophyta</taxon>
        <taxon>Spermatophyta</taxon>
        <taxon>Magnoliopsida</taxon>
        <taxon>Liliopsida</taxon>
        <taxon>Araceae</taxon>
        <taxon>Pothoideae</taxon>
        <taxon>Potheae</taxon>
        <taxon>Anthurium</taxon>
    </lineage>
</organism>
<dbReference type="CDD" id="cd14066">
    <property type="entry name" value="STKc_IRAK"/>
    <property type="match status" value="1"/>
</dbReference>
<dbReference type="Pfam" id="PF00954">
    <property type="entry name" value="S_locus_glycop"/>
    <property type="match status" value="1"/>
</dbReference>
<evidence type="ECO:0000256" key="19">
    <source>
        <dbReference type="ARBA" id="ARBA00023180"/>
    </source>
</evidence>
<feature type="transmembrane region" description="Helical" evidence="24">
    <location>
        <begin position="466"/>
        <end position="490"/>
    </location>
</feature>
<keyword evidence="10" id="KW-0677">Repeat</keyword>
<dbReference type="FunFam" id="1.10.510.10:FF:000248">
    <property type="entry name" value="S-receptor-like kinase 5"/>
    <property type="match status" value="1"/>
</dbReference>
<dbReference type="GO" id="GO:0016020">
    <property type="term" value="C:membrane"/>
    <property type="evidence" value="ECO:0007669"/>
    <property type="project" value="UniProtKB-SubCell"/>
</dbReference>
<feature type="binding site" evidence="23">
    <location>
        <position position="558"/>
    </location>
    <ligand>
        <name>ATP</name>
        <dbReference type="ChEBI" id="CHEBI:30616"/>
    </ligand>
</feature>
<evidence type="ECO:0000256" key="12">
    <source>
        <dbReference type="ARBA" id="ARBA00022777"/>
    </source>
</evidence>
<accession>A0A1D1XRK7</accession>
<dbReference type="PANTHER" id="PTHR47976">
    <property type="entry name" value="G-TYPE LECTIN S-RECEPTOR-LIKE SERINE/THREONINE-PROTEIN KINASE SD2-5"/>
    <property type="match status" value="1"/>
</dbReference>
<feature type="signal peptide" evidence="25">
    <location>
        <begin position="1"/>
        <end position="35"/>
    </location>
</feature>
<evidence type="ECO:0000256" key="5">
    <source>
        <dbReference type="ARBA" id="ARBA00022553"/>
    </source>
</evidence>
<dbReference type="InterPro" id="IPR017441">
    <property type="entry name" value="Protein_kinase_ATP_BS"/>
</dbReference>
<keyword evidence="5" id="KW-0597">Phosphoprotein</keyword>
<comment type="catalytic activity">
    <reaction evidence="20 22">
        <text>L-threonyl-[protein] + ATP = O-phospho-L-threonyl-[protein] + ADP + H(+)</text>
        <dbReference type="Rhea" id="RHEA:46608"/>
        <dbReference type="Rhea" id="RHEA-COMP:11060"/>
        <dbReference type="Rhea" id="RHEA-COMP:11605"/>
        <dbReference type="ChEBI" id="CHEBI:15378"/>
        <dbReference type="ChEBI" id="CHEBI:30013"/>
        <dbReference type="ChEBI" id="CHEBI:30616"/>
        <dbReference type="ChEBI" id="CHEBI:61977"/>
        <dbReference type="ChEBI" id="CHEBI:456216"/>
        <dbReference type="EC" id="2.7.11.1"/>
    </reaction>
</comment>
<comment type="subcellular location">
    <subcellularLocation>
        <location evidence="1">Membrane</location>
        <topology evidence="1">Single-pass type I membrane protein</topology>
    </subcellularLocation>
</comment>
<dbReference type="FunFam" id="2.90.10.10:FF:000039">
    <property type="entry name" value="G-type lectin S-receptor-like serine/threonine-protein kinase SD2-5"/>
    <property type="match status" value="1"/>
</dbReference>
<dbReference type="InterPro" id="IPR000719">
    <property type="entry name" value="Prot_kinase_dom"/>
</dbReference>
<dbReference type="CDD" id="cd00028">
    <property type="entry name" value="B_lectin"/>
    <property type="match status" value="1"/>
</dbReference>
<dbReference type="SUPFAM" id="SSF56112">
    <property type="entry name" value="Protein kinase-like (PK-like)"/>
    <property type="match status" value="1"/>
</dbReference>
<dbReference type="GO" id="GO:0004674">
    <property type="term" value="F:protein serine/threonine kinase activity"/>
    <property type="evidence" value="ECO:0007669"/>
    <property type="project" value="UniProtKB-KW"/>
</dbReference>
<dbReference type="GO" id="GO:0106310">
    <property type="term" value="F:protein serine kinase activity"/>
    <property type="evidence" value="ECO:0007669"/>
    <property type="project" value="RHEA"/>
</dbReference>
<dbReference type="PIRSF" id="PIRSF000641">
    <property type="entry name" value="SRK"/>
    <property type="match status" value="1"/>
</dbReference>
<keyword evidence="4" id="KW-0348">Hemagglutinin</keyword>
<evidence type="ECO:0000256" key="23">
    <source>
        <dbReference type="PROSITE-ProRule" id="PRU10141"/>
    </source>
</evidence>
<evidence type="ECO:0000313" key="28">
    <source>
        <dbReference type="EMBL" id="JAT45007.1"/>
    </source>
</evidence>
<dbReference type="PROSITE" id="PS00108">
    <property type="entry name" value="PROTEIN_KINASE_ST"/>
    <property type="match status" value="1"/>
</dbReference>
<dbReference type="GO" id="GO:0005524">
    <property type="term" value="F:ATP binding"/>
    <property type="evidence" value="ECO:0007669"/>
    <property type="project" value="UniProtKB-UniRule"/>
</dbReference>
<keyword evidence="14 24" id="KW-1133">Transmembrane helix</keyword>
<evidence type="ECO:0000256" key="7">
    <source>
        <dbReference type="ARBA" id="ARBA00022692"/>
    </source>
</evidence>
<dbReference type="FunFam" id="3.30.200.20:FF:000178">
    <property type="entry name" value="serine/threonine-protein kinase PBS1-like"/>
    <property type="match status" value="1"/>
</dbReference>
<comment type="catalytic activity">
    <reaction evidence="21 22">
        <text>L-seryl-[protein] + ATP = O-phospho-L-seryl-[protein] + ADP + H(+)</text>
        <dbReference type="Rhea" id="RHEA:17989"/>
        <dbReference type="Rhea" id="RHEA-COMP:9863"/>
        <dbReference type="Rhea" id="RHEA-COMP:11604"/>
        <dbReference type="ChEBI" id="CHEBI:15378"/>
        <dbReference type="ChEBI" id="CHEBI:29999"/>
        <dbReference type="ChEBI" id="CHEBI:30616"/>
        <dbReference type="ChEBI" id="CHEBI:83421"/>
        <dbReference type="ChEBI" id="CHEBI:456216"/>
        <dbReference type="EC" id="2.7.11.1"/>
    </reaction>
</comment>
<feature type="chain" id="PRO_5008899660" description="Receptor-like serine/threonine-protein kinase" evidence="25">
    <location>
        <begin position="36"/>
        <end position="839"/>
    </location>
</feature>
<evidence type="ECO:0000256" key="1">
    <source>
        <dbReference type="ARBA" id="ARBA00004479"/>
    </source>
</evidence>
<evidence type="ECO:0000256" key="6">
    <source>
        <dbReference type="ARBA" id="ARBA00022679"/>
    </source>
</evidence>
<evidence type="ECO:0000259" key="26">
    <source>
        <dbReference type="PROSITE" id="PS50011"/>
    </source>
</evidence>
<evidence type="ECO:0000256" key="8">
    <source>
        <dbReference type="ARBA" id="ARBA00022729"/>
    </source>
</evidence>
<dbReference type="InterPro" id="IPR011009">
    <property type="entry name" value="Kinase-like_dom_sf"/>
</dbReference>
<gene>
    <name evidence="28" type="primary">SD25_0</name>
    <name evidence="28" type="ORF">g.127937</name>
</gene>
<dbReference type="PROSITE" id="PS50011">
    <property type="entry name" value="PROTEIN_KINASE_DOM"/>
    <property type="match status" value="1"/>
</dbReference>
<evidence type="ECO:0000256" key="9">
    <source>
        <dbReference type="ARBA" id="ARBA00022734"/>
    </source>
</evidence>
<reference evidence="28" key="1">
    <citation type="submission" date="2015-07" db="EMBL/GenBank/DDBJ databases">
        <title>Transcriptome Assembly of Anthurium amnicola.</title>
        <authorList>
            <person name="Suzuki J."/>
        </authorList>
    </citation>
    <scope>NUCLEOTIDE SEQUENCE</scope>
</reference>
<dbReference type="Pfam" id="PF01453">
    <property type="entry name" value="B_lectin"/>
    <property type="match status" value="1"/>
</dbReference>
<dbReference type="Gene3D" id="3.30.200.20">
    <property type="entry name" value="Phosphorylase Kinase, domain 1"/>
    <property type="match status" value="1"/>
</dbReference>
<evidence type="ECO:0000256" key="2">
    <source>
        <dbReference type="ARBA" id="ARBA00022527"/>
    </source>
</evidence>
<keyword evidence="18 28" id="KW-0675">Receptor</keyword>
<evidence type="ECO:0000256" key="21">
    <source>
        <dbReference type="ARBA" id="ARBA00048679"/>
    </source>
</evidence>
<keyword evidence="2 22" id="KW-0723">Serine/threonine-protein kinase</keyword>
<dbReference type="InterPro" id="IPR024171">
    <property type="entry name" value="SRK-like_kinase"/>
</dbReference>
<evidence type="ECO:0000256" key="13">
    <source>
        <dbReference type="ARBA" id="ARBA00022840"/>
    </source>
</evidence>
<dbReference type="SMART" id="SM00220">
    <property type="entry name" value="S_TKc"/>
    <property type="match status" value="1"/>
</dbReference>
<dbReference type="SUPFAM" id="SSF51110">
    <property type="entry name" value="alpha-D-mannose-specific plant lectins"/>
    <property type="match status" value="1"/>
</dbReference>
<evidence type="ECO:0000256" key="3">
    <source>
        <dbReference type="ARBA" id="ARBA00022536"/>
    </source>
</evidence>
<keyword evidence="12 22" id="KW-0418">Kinase</keyword>
<dbReference type="SMART" id="SM00108">
    <property type="entry name" value="B_lectin"/>
    <property type="match status" value="1"/>
</dbReference>
<keyword evidence="9 28" id="KW-0430">Lectin</keyword>
<keyword evidence="13 22" id="KW-0067">ATP-binding</keyword>
<evidence type="ECO:0000256" key="17">
    <source>
        <dbReference type="ARBA" id="ARBA00023157"/>
    </source>
</evidence>
<keyword evidence="8 25" id="KW-0732">Signal</keyword>
<protein>
    <recommendedName>
        <fullName evidence="22">Receptor-like serine/threonine-protein kinase</fullName>
        <ecNumber evidence="22">2.7.11.1</ecNumber>
    </recommendedName>
</protein>
<evidence type="ECO:0000256" key="15">
    <source>
        <dbReference type="ARBA" id="ARBA00023035"/>
    </source>
</evidence>
<dbReference type="InterPro" id="IPR051343">
    <property type="entry name" value="G-type_lectin_kinases/EP1-like"/>
</dbReference>
<comment type="similarity">
    <text evidence="22">Belongs to the protein kinase superfamily. Ser/Thr protein kinase family.</text>
</comment>
<dbReference type="GO" id="GO:0051707">
    <property type="term" value="P:response to other organism"/>
    <property type="evidence" value="ECO:0007669"/>
    <property type="project" value="UniProtKB-ARBA"/>
</dbReference>
<dbReference type="InterPro" id="IPR001480">
    <property type="entry name" value="Bulb-type_lectin_dom"/>
</dbReference>
<keyword evidence="11 22" id="KW-0547">Nucleotide-binding</keyword>
<dbReference type="Pfam" id="PF00069">
    <property type="entry name" value="Pkinase"/>
    <property type="match status" value="1"/>
</dbReference>
<keyword evidence="3" id="KW-0245">EGF-like domain</keyword>
<proteinExistence type="inferred from homology"/>
<dbReference type="AlphaFoldDB" id="A0A1D1XRK7"/>
<keyword evidence="17" id="KW-1015">Disulfide bond</keyword>
<dbReference type="PROSITE" id="PS00107">
    <property type="entry name" value="PROTEIN_KINASE_ATP"/>
    <property type="match status" value="1"/>
</dbReference>
<evidence type="ECO:0000256" key="16">
    <source>
        <dbReference type="ARBA" id="ARBA00023136"/>
    </source>
</evidence>
<evidence type="ECO:0000259" key="27">
    <source>
        <dbReference type="PROSITE" id="PS50927"/>
    </source>
</evidence>
<feature type="domain" description="Bulb-type lectin" evidence="27">
    <location>
        <begin position="75"/>
        <end position="198"/>
    </location>
</feature>
<keyword evidence="6 22" id="KW-0808">Transferase</keyword>
<keyword evidence="15" id="KW-0465">Mannose-binding</keyword>
<dbReference type="PANTHER" id="PTHR47976:SF30">
    <property type="entry name" value="RECEPTOR-LIKE SERINE_THREONINE-PROTEIN KINASE"/>
    <property type="match status" value="1"/>
</dbReference>
<evidence type="ECO:0000256" key="4">
    <source>
        <dbReference type="ARBA" id="ARBA00022546"/>
    </source>
</evidence>
<evidence type="ECO:0000256" key="22">
    <source>
        <dbReference type="PIRNR" id="PIRNR000641"/>
    </source>
</evidence>
<evidence type="ECO:0000256" key="10">
    <source>
        <dbReference type="ARBA" id="ARBA00022737"/>
    </source>
</evidence>
<dbReference type="EMBL" id="GDJX01022929">
    <property type="protein sequence ID" value="JAT45007.1"/>
    <property type="molecule type" value="Transcribed_RNA"/>
</dbReference>
<evidence type="ECO:0000256" key="20">
    <source>
        <dbReference type="ARBA" id="ARBA00047899"/>
    </source>
</evidence>
<keyword evidence="16 24" id="KW-0472">Membrane</keyword>
<dbReference type="PROSITE" id="PS50927">
    <property type="entry name" value="BULB_LECTIN"/>
    <property type="match status" value="1"/>
</dbReference>
<evidence type="ECO:0000256" key="11">
    <source>
        <dbReference type="ARBA" id="ARBA00022741"/>
    </source>
</evidence>
<sequence length="839" mass="93267">MADKYNPGRSSPSPRLPALLLLIHLLCCSLRPAHGGDFPTEAGPSTRWTSTPAMPNITNFRDGSQVRPVLLRPLMYIPPDNNSYAYGYAYEYAYACGFYCTGACESFLFAVVLVPDAESGIFMAAQQLVWAANRDRPVRENATLQLGSDGDLVLTDADGTKVWSSGTSGKPVAGLNLTESGNLVLFGGDKNKSIWWESFAHPTDSLVPGQKLRVGHSLKANDSATNFTEGLYYLSAKSSDVVDAFFKSDPPTNYASYESQTADSKNVAYFEFVNWSVSPLQFLRLESDGHLRRYEWRSGSVDWFVVSDLLTNPSHPKCFYPTVCGRYGICSVDEQCSCPQWYGDDGDEDGSYNYFVPVDRQDPKSGCKPVIPFSCGNPSTTHRLLRFENVSYSLNLSSVKTDEKGCRTLCENNCSCRAAFYDPAGSCFLTSEVFSLQKDEAYYHPKVAFIKVQNPPSPSNSQKTRVVILVSTLGSLFLLLLCLCSCRILVLKKKRILREKDMDAEDEEEDLEQVSGAPRRFSLEELRVATGDFCKKLGQGGFGFVYEGRIDDKAVAVKRLDGASQGRKEFLAEVETLGKIHHVNLVKLVGYCAEKSCRLLVYEFMPNGSLDRWIFSRAQPAVNPLDWQTRCKILLGVAKGISYLHEECSQKIAHLDIKPQNILLDDRFEAKVSDFGLAKLIDRDLTHVVTRMRGTPGYLAPEWVSSGITEKVDVYSFGVVVLETVCGRRNLVRSQPEEDALLVNLLKRKAENGDLLDLVDESIKNAGFHNEEAMKMFKIAMWCLQDKNKRPSMSTVVKALESGLDVETIFLTSSMVEWNVANGVCNSTLLLPSLLSAPR</sequence>
<dbReference type="Gene3D" id="1.10.510.10">
    <property type="entry name" value="Transferase(Phosphotransferase) domain 1"/>
    <property type="match status" value="1"/>
</dbReference>
<evidence type="ECO:0000256" key="14">
    <source>
        <dbReference type="ARBA" id="ARBA00022989"/>
    </source>
</evidence>
<dbReference type="InterPro" id="IPR036426">
    <property type="entry name" value="Bulb-type_lectin_dom_sf"/>
</dbReference>
<name>A0A1D1XRK7_9ARAE</name>
<dbReference type="FunFam" id="2.90.10.30:FF:000003">
    <property type="entry name" value="Os04g0303100 protein"/>
    <property type="match status" value="1"/>
</dbReference>
<dbReference type="GO" id="GO:0005537">
    <property type="term" value="F:D-mannose binding"/>
    <property type="evidence" value="ECO:0007669"/>
    <property type="project" value="UniProtKB-KW"/>
</dbReference>
<dbReference type="InterPro" id="IPR008271">
    <property type="entry name" value="Ser/Thr_kinase_AS"/>
</dbReference>
<dbReference type="Gene3D" id="2.90.10.30">
    <property type="match status" value="1"/>
</dbReference>
<evidence type="ECO:0000256" key="25">
    <source>
        <dbReference type="SAM" id="SignalP"/>
    </source>
</evidence>